<organism evidence="1 2">
    <name type="scientific">Senna tora</name>
    <dbReference type="NCBI Taxonomy" id="362788"/>
    <lineage>
        <taxon>Eukaryota</taxon>
        <taxon>Viridiplantae</taxon>
        <taxon>Streptophyta</taxon>
        <taxon>Embryophyta</taxon>
        <taxon>Tracheophyta</taxon>
        <taxon>Spermatophyta</taxon>
        <taxon>Magnoliopsida</taxon>
        <taxon>eudicotyledons</taxon>
        <taxon>Gunneridae</taxon>
        <taxon>Pentapetalae</taxon>
        <taxon>rosids</taxon>
        <taxon>fabids</taxon>
        <taxon>Fabales</taxon>
        <taxon>Fabaceae</taxon>
        <taxon>Caesalpinioideae</taxon>
        <taxon>Cassia clade</taxon>
        <taxon>Senna</taxon>
    </lineage>
</organism>
<gene>
    <name evidence="1" type="ORF">G2W53_020111</name>
</gene>
<dbReference type="AlphaFoldDB" id="A0A834TVH3"/>
<comment type="caution">
    <text evidence="1">The sequence shown here is derived from an EMBL/GenBank/DDBJ whole genome shotgun (WGS) entry which is preliminary data.</text>
</comment>
<evidence type="ECO:0000313" key="2">
    <source>
        <dbReference type="Proteomes" id="UP000634136"/>
    </source>
</evidence>
<name>A0A834TVH3_9FABA</name>
<keyword evidence="2" id="KW-1185">Reference proteome</keyword>
<dbReference type="Proteomes" id="UP000634136">
    <property type="component" value="Unassembled WGS sequence"/>
</dbReference>
<proteinExistence type="predicted"/>
<accession>A0A834TVH3</accession>
<protein>
    <submittedName>
        <fullName evidence="1">Uncharacterized protein</fullName>
    </submittedName>
</protein>
<reference evidence="1" key="1">
    <citation type="submission" date="2020-09" db="EMBL/GenBank/DDBJ databases">
        <title>Genome-Enabled Discovery of Anthraquinone Biosynthesis in Senna tora.</title>
        <authorList>
            <person name="Kang S.-H."/>
            <person name="Pandey R.P."/>
            <person name="Lee C.-M."/>
            <person name="Sim J.-S."/>
            <person name="Jeong J.-T."/>
            <person name="Choi B.-S."/>
            <person name="Jung M."/>
            <person name="Ginzburg D."/>
            <person name="Zhao K."/>
            <person name="Won S.Y."/>
            <person name="Oh T.-J."/>
            <person name="Yu Y."/>
            <person name="Kim N.-H."/>
            <person name="Lee O.R."/>
            <person name="Lee T.-H."/>
            <person name="Bashyal P."/>
            <person name="Kim T.-S."/>
            <person name="Lee W.-H."/>
            <person name="Kawkins C."/>
            <person name="Kim C.-K."/>
            <person name="Kim J.S."/>
            <person name="Ahn B.O."/>
            <person name="Rhee S.Y."/>
            <person name="Sohng J.K."/>
        </authorList>
    </citation>
    <scope>NUCLEOTIDE SEQUENCE</scope>
    <source>
        <tissue evidence="1">Leaf</tissue>
    </source>
</reference>
<evidence type="ECO:0000313" key="1">
    <source>
        <dbReference type="EMBL" id="KAF7828947.1"/>
    </source>
</evidence>
<sequence>MVWRVGNDLNVNVWKDKWVLGLGGCVLCESEPETIDHFTALMLMGCGRMSWVWLFSRVKTEKQGWVPSKNASGMVMDGLAKVVFASNGFMGDLEMFGAAGSRFAPEELLIESFLLAGL</sequence>
<dbReference type="EMBL" id="JAAIUW010000006">
    <property type="protein sequence ID" value="KAF7828947.1"/>
    <property type="molecule type" value="Genomic_DNA"/>
</dbReference>